<keyword evidence="2" id="KW-1185">Reference proteome</keyword>
<proteinExistence type="predicted"/>
<dbReference type="EMBL" id="CM023481">
    <property type="protein sequence ID" value="KAH6946296.1"/>
    <property type="molecule type" value="Genomic_DNA"/>
</dbReference>
<organism evidence="1 2">
    <name type="scientific">Hyalomma asiaticum</name>
    <name type="common">Tick</name>
    <dbReference type="NCBI Taxonomy" id="266040"/>
    <lineage>
        <taxon>Eukaryota</taxon>
        <taxon>Metazoa</taxon>
        <taxon>Ecdysozoa</taxon>
        <taxon>Arthropoda</taxon>
        <taxon>Chelicerata</taxon>
        <taxon>Arachnida</taxon>
        <taxon>Acari</taxon>
        <taxon>Parasitiformes</taxon>
        <taxon>Ixodida</taxon>
        <taxon>Ixodoidea</taxon>
        <taxon>Ixodidae</taxon>
        <taxon>Hyalomminae</taxon>
        <taxon>Hyalomma</taxon>
    </lineage>
</organism>
<comment type="caution">
    <text evidence="1">The sequence shown here is derived from an EMBL/GenBank/DDBJ whole genome shotgun (WGS) entry which is preliminary data.</text>
</comment>
<evidence type="ECO:0000313" key="1">
    <source>
        <dbReference type="EMBL" id="KAH6946296.1"/>
    </source>
</evidence>
<accession>A0ACB7TJL6</accession>
<sequence>MYERGPLWTVATVQNYYGTFLVPTLLYQVGTTSIDTMGTTVDGCRAKGKTIGTNSKATEKVLRRGKHVLPHLGRFCLVSTFLEDGCRMWYQWGDQRDYMNHSWGCGWFLASLFVLVNLVGQLGGSVAVLARFHVVPSCGLLFFIVVLQTFAYNILWDLGFLLRSMSLIGALLLLVAESRVEAKSLFAGVPSLGENKPKSYMQLTGRILLVFMFVTMLRLELSVLQMLQNLVATALMVLVTVGYKTKLCALVLVLWLTAVNVWVNAWWSVPSYRPMRDFLKYDFFQTMSVIGGLLMVVSLGPGGVSLDEHKKHW</sequence>
<protein>
    <submittedName>
        <fullName evidence="1">Uncharacterized protein</fullName>
    </submittedName>
</protein>
<gene>
    <name evidence="1" type="ORF">HPB50_012738</name>
</gene>
<dbReference type="Proteomes" id="UP000821845">
    <property type="component" value="Chromosome 1"/>
</dbReference>
<name>A0ACB7TJL6_HYAAI</name>
<reference evidence="1" key="1">
    <citation type="submission" date="2020-05" db="EMBL/GenBank/DDBJ databases">
        <title>Large-scale comparative analyses of tick genomes elucidate their genetic diversity and vector capacities.</title>
        <authorList>
            <person name="Jia N."/>
            <person name="Wang J."/>
            <person name="Shi W."/>
            <person name="Du L."/>
            <person name="Sun Y."/>
            <person name="Zhan W."/>
            <person name="Jiang J."/>
            <person name="Wang Q."/>
            <person name="Zhang B."/>
            <person name="Ji P."/>
            <person name="Sakyi L.B."/>
            <person name="Cui X."/>
            <person name="Yuan T."/>
            <person name="Jiang B."/>
            <person name="Yang W."/>
            <person name="Lam T.T.-Y."/>
            <person name="Chang Q."/>
            <person name="Ding S."/>
            <person name="Wang X."/>
            <person name="Zhu J."/>
            <person name="Ruan X."/>
            <person name="Zhao L."/>
            <person name="Wei J."/>
            <person name="Que T."/>
            <person name="Du C."/>
            <person name="Cheng J."/>
            <person name="Dai P."/>
            <person name="Han X."/>
            <person name="Huang E."/>
            <person name="Gao Y."/>
            <person name="Liu J."/>
            <person name="Shao H."/>
            <person name="Ye R."/>
            <person name="Li L."/>
            <person name="Wei W."/>
            <person name="Wang X."/>
            <person name="Wang C."/>
            <person name="Yang T."/>
            <person name="Huo Q."/>
            <person name="Li W."/>
            <person name="Guo W."/>
            <person name="Chen H."/>
            <person name="Zhou L."/>
            <person name="Ni X."/>
            <person name="Tian J."/>
            <person name="Zhou Y."/>
            <person name="Sheng Y."/>
            <person name="Liu T."/>
            <person name="Pan Y."/>
            <person name="Xia L."/>
            <person name="Li J."/>
            <person name="Zhao F."/>
            <person name="Cao W."/>
        </authorList>
    </citation>
    <scope>NUCLEOTIDE SEQUENCE</scope>
    <source>
        <strain evidence="1">Hyas-2018</strain>
    </source>
</reference>
<evidence type="ECO:0000313" key="2">
    <source>
        <dbReference type="Proteomes" id="UP000821845"/>
    </source>
</evidence>